<keyword evidence="2" id="KW-1185">Reference proteome</keyword>
<proteinExistence type="predicted"/>
<gene>
    <name evidence="1" type="ORF">GCM10007852_09080</name>
</gene>
<reference evidence="1" key="2">
    <citation type="submission" date="2023-01" db="EMBL/GenBank/DDBJ databases">
        <title>Draft genome sequence of Agaribacter marinus strain NBRC 110023.</title>
        <authorList>
            <person name="Sun Q."/>
            <person name="Mori K."/>
        </authorList>
    </citation>
    <scope>NUCLEOTIDE SEQUENCE</scope>
    <source>
        <strain evidence="1">NBRC 110023</strain>
    </source>
</reference>
<organism evidence="1 2">
    <name type="scientific">Agaribacter marinus</name>
    <dbReference type="NCBI Taxonomy" id="1431249"/>
    <lineage>
        <taxon>Bacteria</taxon>
        <taxon>Pseudomonadati</taxon>
        <taxon>Pseudomonadota</taxon>
        <taxon>Gammaproteobacteria</taxon>
        <taxon>Alteromonadales</taxon>
        <taxon>Alteromonadaceae</taxon>
        <taxon>Agaribacter</taxon>
    </lineage>
</organism>
<sequence>MESASKIERLLQFWNQDPTNANLCIDIITEYGKQKNIEQLTQFYHGLSEAVSQQPLIIWQYGRALVELGNIGDGANEFAKLPDDQSETKPYSIALCLFLQNQFADADRVISDYVENIGQYSSAQLLLLHSKVKYHLGDLQNALALAEQIRHQLGDSANQNTELLGLLAMLNFDLLQISDSEKYAKLLLSIAPKHHDGLLALASIYTYNQTLKQAADTASIGVSEFANSGRMWSVLAQALFALGDRDSAYNCVINATKLMPNHIGTWHVRAWCELVANDYAQAKASFSASLELNRNFGESHAGLALVAFYEQQFEEAKRLLTIAQRLDPNSFTAKYLESLFLTHQGKPDASKQLIENLLDQPSHLSGLSYKQLIDALKR</sequence>
<name>A0AA37T1I6_9ALTE</name>
<dbReference type="SMART" id="SM00028">
    <property type="entry name" value="TPR"/>
    <property type="match status" value="4"/>
</dbReference>
<dbReference type="AlphaFoldDB" id="A0AA37T1I6"/>
<dbReference type="Gene3D" id="1.25.40.10">
    <property type="entry name" value="Tetratricopeptide repeat domain"/>
    <property type="match status" value="2"/>
</dbReference>
<dbReference type="InterPro" id="IPR011990">
    <property type="entry name" value="TPR-like_helical_dom_sf"/>
</dbReference>
<dbReference type="EMBL" id="BSOT01000005">
    <property type="protein sequence ID" value="GLR70000.1"/>
    <property type="molecule type" value="Genomic_DNA"/>
</dbReference>
<accession>A0AA37T1I6</accession>
<dbReference type="InterPro" id="IPR019734">
    <property type="entry name" value="TPR_rpt"/>
</dbReference>
<comment type="caution">
    <text evidence="1">The sequence shown here is derived from an EMBL/GenBank/DDBJ whole genome shotgun (WGS) entry which is preliminary data.</text>
</comment>
<evidence type="ECO:0008006" key="3">
    <source>
        <dbReference type="Google" id="ProtNLM"/>
    </source>
</evidence>
<evidence type="ECO:0000313" key="1">
    <source>
        <dbReference type="EMBL" id="GLR70000.1"/>
    </source>
</evidence>
<dbReference type="RefSeq" id="WP_284216302.1">
    <property type="nucleotide sequence ID" value="NZ_BSOT01000005.1"/>
</dbReference>
<evidence type="ECO:0000313" key="2">
    <source>
        <dbReference type="Proteomes" id="UP001156601"/>
    </source>
</evidence>
<dbReference type="SUPFAM" id="SSF48452">
    <property type="entry name" value="TPR-like"/>
    <property type="match status" value="2"/>
</dbReference>
<reference evidence="1" key="1">
    <citation type="journal article" date="2014" name="Int. J. Syst. Evol. Microbiol.">
        <title>Complete genome sequence of Corynebacterium casei LMG S-19264T (=DSM 44701T), isolated from a smear-ripened cheese.</title>
        <authorList>
            <consortium name="US DOE Joint Genome Institute (JGI-PGF)"/>
            <person name="Walter F."/>
            <person name="Albersmeier A."/>
            <person name="Kalinowski J."/>
            <person name="Ruckert C."/>
        </authorList>
    </citation>
    <scope>NUCLEOTIDE SEQUENCE</scope>
    <source>
        <strain evidence="1">NBRC 110023</strain>
    </source>
</reference>
<protein>
    <recommendedName>
        <fullName evidence="3">Tetratricopeptide repeat protein</fullName>
    </recommendedName>
</protein>
<dbReference type="Proteomes" id="UP001156601">
    <property type="component" value="Unassembled WGS sequence"/>
</dbReference>